<evidence type="ECO:0000313" key="2">
    <source>
        <dbReference type="EMBL" id="MFC4986779.1"/>
    </source>
</evidence>
<organism evidence="2 3">
    <name type="scientific">Saliphagus infecundisoli</name>
    <dbReference type="NCBI Taxonomy" id="1849069"/>
    <lineage>
        <taxon>Archaea</taxon>
        <taxon>Methanobacteriati</taxon>
        <taxon>Methanobacteriota</taxon>
        <taxon>Stenosarchaea group</taxon>
        <taxon>Halobacteria</taxon>
        <taxon>Halobacteriales</taxon>
        <taxon>Natrialbaceae</taxon>
        <taxon>Saliphagus</taxon>
    </lineage>
</organism>
<keyword evidence="3" id="KW-1185">Reference proteome</keyword>
<comment type="caution">
    <text evidence="2">The sequence shown here is derived from an EMBL/GenBank/DDBJ whole genome shotgun (WGS) entry which is preliminary data.</text>
</comment>
<dbReference type="PROSITE" id="PS51318">
    <property type="entry name" value="TAT"/>
    <property type="match status" value="1"/>
</dbReference>
<name>A0ABD5QB70_9EURY</name>
<feature type="region of interest" description="Disordered" evidence="1">
    <location>
        <begin position="1"/>
        <end position="22"/>
    </location>
</feature>
<reference evidence="2 3" key="1">
    <citation type="journal article" date="2019" name="Int. J. Syst. Evol. Microbiol.">
        <title>The Global Catalogue of Microorganisms (GCM) 10K type strain sequencing project: providing services to taxonomists for standard genome sequencing and annotation.</title>
        <authorList>
            <consortium name="The Broad Institute Genomics Platform"/>
            <consortium name="The Broad Institute Genome Sequencing Center for Infectious Disease"/>
            <person name="Wu L."/>
            <person name="Ma J."/>
        </authorList>
    </citation>
    <scope>NUCLEOTIDE SEQUENCE [LARGE SCALE GENOMIC DNA]</scope>
    <source>
        <strain evidence="2 3">CGMCC 1.15824</strain>
    </source>
</reference>
<sequence>MDFNSSHSADRVDKANHSTTRRRVLKTSAGVVAATSAFPVLSGTAAAHFPDQLELDVKPGCADNPLDVQNDDDVPIAVLSTEFVDGDGETVMFDPTERDVRYRFGAPDAVESGGGARPVHDGHCTDEGTLILHFPVEDMDLDGDETTGKLLWERDETGEHGYAGTDEITVTTPSSDSANDLRFPRFGRFAPF</sequence>
<dbReference type="EMBL" id="JBHSJG010000009">
    <property type="protein sequence ID" value="MFC4986779.1"/>
    <property type="molecule type" value="Genomic_DNA"/>
</dbReference>
<protein>
    <submittedName>
        <fullName evidence="2">Uncharacterized protein</fullName>
    </submittedName>
</protein>
<dbReference type="AlphaFoldDB" id="A0ABD5QB70"/>
<dbReference type="RefSeq" id="WP_224829576.1">
    <property type="nucleotide sequence ID" value="NZ_JAIVEF010000021.1"/>
</dbReference>
<gene>
    <name evidence="2" type="ORF">ACFPFO_03125</name>
</gene>
<accession>A0ABD5QB70</accession>
<evidence type="ECO:0000313" key="3">
    <source>
        <dbReference type="Proteomes" id="UP001595925"/>
    </source>
</evidence>
<evidence type="ECO:0000256" key="1">
    <source>
        <dbReference type="SAM" id="MobiDB-lite"/>
    </source>
</evidence>
<dbReference type="InterPro" id="IPR006311">
    <property type="entry name" value="TAT_signal"/>
</dbReference>
<proteinExistence type="predicted"/>
<dbReference type="Proteomes" id="UP001595925">
    <property type="component" value="Unassembled WGS sequence"/>
</dbReference>